<dbReference type="InterPro" id="IPR009061">
    <property type="entry name" value="DNA-bd_dom_put_sf"/>
</dbReference>
<dbReference type="Gene3D" id="1.10.1660.10">
    <property type="match status" value="1"/>
</dbReference>
<evidence type="ECO:0000313" key="3">
    <source>
        <dbReference type="Proteomes" id="UP000177579"/>
    </source>
</evidence>
<dbReference type="SUPFAM" id="SSF46955">
    <property type="entry name" value="Putative DNA-binding domain"/>
    <property type="match status" value="1"/>
</dbReference>
<evidence type="ECO:0000313" key="2">
    <source>
        <dbReference type="EMBL" id="OGF40972.1"/>
    </source>
</evidence>
<evidence type="ECO:0000259" key="1">
    <source>
        <dbReference type="Pfam" id="PF13411"/>
    </source>
</evidence>
<name>A0A1F5TPP0_9BACT</name>
<dbReference type="Pfam" id="PF13411">
    <property type="entry name" value="MerR_1"/>
    <property type="match status" value="1"/>
</dbReference>
<comment type="caution">
    <text evidence="2">The sequence shown here is derived from an EMBL/GenBank/DDBJ whole genome shotgun (WGS) entry which is preliminary data.</text>
</comment>
<protein>
    <recommendedName>
        <fullName evidence="1">HTH merR-type domain-containing protein</fullName>
    </recommendedName>
</protein>
<reference evidence="2 3" key="1">
    <citation type="journal article" date="2016" name="Nat. Commun.">
        <title>Thousands of microbial genomes shed light on interconnected biogeochemical processes in an aquifer system.</title>
        <authorList>
            <person name="Anantharaman K."/>
            <person name="Brown C.T."/>
            <person name="Hug L.A."/>
            <person name="Sharon I."/>
            <person name="Castelle C.J."/>
            <person name="Probst A.J."/>
            <person name="Thomas B.C."/>
            <person name="Singh A."/>
            <person name="Wilkins M.J."/>
            <person name="Karaoz U."/>
            <person name="Brodie E.L."/>
            <person name="Williams K.H."/>
            <person name="Hubbard S.S."/>
            <person name="Banfield J.F."/>
        </authorList>
    </citation>
    <scope>NUCLEOTIDE SEQUENCE [LARGE SCALE GENOMIC DNA]</scope>
</reference>
<accession>A0A1F5TPP0</accession>
<dbReference type="GO" id="GO:0003677">
    <property type="term" value="F:DNA binding"/>
    <property type="evidence" value="ECO:0007669"/>
    <property type="project" value="InterPro"/>
</dbReference>
<dbReference type="GO" id="GO:0006355">
    <property type="term" value="P:regulation of DNA-templated transcription"/>
    <property type="evidence" value="ECO:0007669"/>
    <property type="project" value="InterPro"/>
</dbReference>
<proteinExistence type="predicted"/>
<dbReference type="InterPro" id="IPR000551">
    <property type="entry name" value="MerR-type_HTH_dom"/>
</dbReference>
<sequence length="71" mass="8665">MQNKKYRIKDILDKVDRDKTTLIRWEKEGLIPEAKRDSRGWRYYSKRDITNIINQVLSTDYFRNISSRSQI</sequence>
<dbReference type="AlphaFoldDB" id="A0A1F5TPP0"/>
<gene>
    <name evidence="2" type="ORF">A2531_04365</name>
</gene>
<feature type="domain" description="HTH merR-type" evidence="1">
    <location>
        <begin position="6"/>
        <end position="52"/>
    </location>
</feature>
<dbReference type="Proteomes" id="UP000177579">
    <property type="component" value="Unassembled WGS sequence"/>
</dbReference>
<dbReference type="EMBL" id="MFGO01000017">
    <property type="protein sequence ID" value="OGF40972.1"/>
    <property type="molecule type" value="Genomic_DNA"/>
</dbReference>
<organism evidence="2 3">
    <name type="scientific">Candidatus Falkowbacteria bacterium RIFOXYD2_FULL_34_120</name>
    <dbReference type="NCBI Taxonomy" id="1798007"/>
    <lineage>
        <taxon>Bacteria</taxon>
        <taxon>Candidatus Falkowiibacteriota</taxon>
    </lineage>
</organism>